<dbReference type="InterPro" id="IPR050535">
    <property type="entry name" value="DNA_Repair-Maintenance_Comp"/>
</dbReference>
<name>A0A6J5KWF3_9CAUD</name>
<dbReference type="InterPro" id="IPR004843">
    <property type="entry name" value="Calcineurin-like_PHP"/>
</dbReference>
<evidence type="ECO:0000259" key="1">
    <source>
        <dbReference type="Pfam" id="PF00149"/>
    </source>
</evidence>
<dbReference type="Pfam" id="PF00149">
    <property type="entry name" value="Metallophos"/>
    <property type="match status" value="1"/>
</dbReference>
<dbReference type="Gene3D" id="3.60.21.10">
    <property type="match status" value="1"/>
</dbReference>
<dbReference type="SUPFAM" id="SSF56300">
    <property type="entry name" value="Metallo-dependent phosphatases"/>
    <property type="match status" value="1"/>
</dbReference>
<reference evidence="2" key="1">
    <citation type="submission" date="2020-04" db="EMBL/GenBank/DDBJ databases">
        <authorList>
            <person name="Chiriac C."/>
            <person name="Salcher M."/>
            <person name="Ghai R."/>
            <person name="Kavagutti S V."/>
        </authorList>
    </citation>
    <scope>NUCLEOTIDE SEQUENCE</scope>
</reference>
<feature type="domain" description="Calcineurin-like phosphoesterase" evidence="1">
    <location>
        <begin position="1"/>
        <end position="191"/>
    </location>
</feature>
<dbReference type="EMBL" id="LR796186">
    <property type="protein sequence ID" value="CAB4125317.1"/>
    <property type="molecule type" value="Genomic_DNA"/>
</dbReference>
<dbReference type="GO" id="GO:0004519">
    <property type="term" value="F:endonuclease activity"/>
    <property type="evidence" value="ECO:0007669"/>
    <property type="project" value="UniProtKB-KW"/>
</dbReference>
<keyword evidence="2" id="KW-0540">Nuclease</keyword>
<protein>
    <submittedName>
        <fullName evidence="2">Endonuclease subunit</fullName>
    </submittedName>
</protein>
<evidence type="ECO:0000313" key="2">
    <source>
        <dbReference type="EMBL" id="CAB4125317.1"/>
    </source>
</evidence>
<proteinExistence type="predicted"/>
<accession>A0A6J5KWF3</accession>
<keyword evidence="2" id="KW-0378">Hydrolase</keyword>
<dbReference type="InterPro" id="IPR029052">
    <property type="entry name" value="Metallo-depent_PP-like"/>
</dbReference>
<gene>
    <name evidence="2" type="ORF">UFOVP58_109</name>
</gene>
<sequence length="351" mass="40796">MTVAIITDQHFGARNDSRHFLEFYEKFYTNSFFPSLDASGISNLLILGDTFDRRKYVNFSSLQAAKQMFFDKLAERNIKVNMLVGNHDIYYKNTNEVNSPELLLQDYSNINIISTPQTIEVEGTLICMIPWICPDNYEASMAEIKNTRAEICMGHLEIGGFQMYRGMESHGGLSSKIFEKFEVVFSGHYHHKSSKENITYLGTPYELTWQDYADQKGFHYFDLGTRKLQFEANPYSMYCRIEYDDKDKEPIDLNSIRLDEKYIKLVVVNKTDYYKFDIFVNTLYTKGCHDIKIVEDFSDFENSEIGSDVDLEDTLSILSTYIDSTNTDLDKEKIKNYMKTLYTEAVNSEVV</sequence>
<organism evidence="2">
    <name type="scientific">uncultured Caudovirales phage</name>
    <dbReference type="NCBI Taxonomy" id="2100421"/>
    <lineage>
        <taxon>Viruses</taxon>
        <taxon>Duplodnaviria</taxon>
        <taxon>Heunggongvirae</taxon>
        <taxon>Uroviricota</taxon>
        <taxon>Caudoviricetes</taxon>
        <taxon>Peduoviridae</taxon>
        <taxon>Maltschvirus</taxon>
        <taxon>Maltschvirus maltsch</taxon>
    </lineage>
</organism>
<dbReference type="GO" id="GO:0016787">
    <property type="term" value="F:hydrolase activity"/>
    <property type="evidence" value="ECO:0007669"/>
    <property type="project" value="InterPro"/>
</dbReference>
<keyword evidence="2" id="KW-0255">Endonuclease</keyword>
<dbReference type="PANTHER" id="PTHR30337">
    <property type="entry name" value="COMPONENT OF ATP-DEPENDENT DSDNA EXONUCLEASE"/>
    <property type="match status" value="1"/>
</dbReference>